<dbReference type="InterPro" id="IPR024097">
    <property type="entry name" value="bHLH_ZIP_TF"/>
</dbReference>
<dbReference type="PANTHER" id="PTHR12565:SF460">
    <property type="entry name" value="TRANSCRIPTION FACTOR BPE"/>
    <property type="match status" value="1"/>
</dbReference>
<keyword evidence="6" id="KW-1185">Reference proteome</keyword>
<evidence type="ECO:0000313" key="5">
    <source>
        <dbReference type="EMBL" id="KAF3609492.1"/>
    </source>
</evidence>
<name>A0ABQ7F0U6_BRACR</name>
<keyword evidence="3" id="KW-0804">Transcription</keyword>
<comment type="subcellular location">
    <subcellularLocation>
        <location evidence="1">Nucleus</location>
    </subcellularLocation>
</comment>
<sequence length="189" mass="20467">MDPGGMMNEAGAYNLAEIWPYPINGGATVNTSMRSGVSFGGPNLVHQFSDSNLISNTNCNDPARMSHALSQAVVAGIAGARKRRDAAEDNKVVSGSDGHDAVIGKALVLDEIINYIQSLQRQVEFLSMKLEAVNSRMTPGIEVFPPKEFDQQTFENQGMQFGAQATREYSRGASPEWLHMQVGGGFERS</sequence>
<dbReference type="SUPFAM" id="SSF47459">
    <property type="entry name" value="HLH, helix-loop-helix DNA-binding domain"/>
    <property type="match status" value="1"/>
</dbReference>
<evidence type="ECO:0000256" key="4">
    <source>
        <dbReference type="ARBA" id="ARBA00023242"/>
    </source>
</evidence>
<dbReference type="Proteomes" id="UP000266723">
    <property type="component" value="Unassembled WGS sequence"/>
</dbReference>
<organism evidence="5 6">
    <name type="scientific">Brassica cretica</name>
    <name type="common">Mustard</name>
    <dbReference type="NCBI Taxonomy" id="69181"/>
    <lineage>
        <taxon>Eukaryota</taxon>
        <taxon>Viridiplantae</taxon>
        <taxon>Streptophyta</taxon>
        <taxon>Embryophyta</taxon>
        <taxon>Tracheophyta</taxon>
        <taxon>Spermatophyta</taxon>
        <taxon>Magnoliopsida</taxon>
        <taxon>eudicotyledons</taxon>
        <taxon>Gunneridae</taxon>
        <taxon>Pentapetalae</taxon>
        <taxon>rosids</taxon>
        <taxon>malvids</taxon>
        <taxon>Brassicales</taxon>
        <taxon>Brassicaceae</taxon>
        <taxon>Brassiceae</taxon>
        <taxon>Brassica</taxon>
    </lineage>
</organism>
<evidence type="ECO:0000256" key="3">
    <source>
        <dbReference type="ARBA" id="ARBA00023163"/>
    </source>
</evidence>
<evidence type="ECO:0000256" key="1">
    <source>
        <dbReference type="ARBA" id="ARBA00004123"/>
    </source>
</evidence>
<dbReference type="EMBL" id="QGKV02000297">
    <property type="protein sequence ID" value="KAF3609492.1"/>
    <property type="molecule type" value="Genomic_DNA"/>
</dbReference>
<dbReference type="PANTHER" id="PTHR12565">
    <property type="entry name" value="STEROL REGULATORY ELEMENT-BINDING PROTEIN"/>
    <property type="match status" value="1"/>
</dbReference>
<keyword evidence="2" id="KW-0805">Transcription regulation</keyword>
<accession>A0ABQ7F0U6</accession>
<evidence type="ECO:0000256" key="2">
    <source>
        <dbReference type="ARBA" id="ARBA00023015"/>
    </source>
</evidence>
<reference evidence="5 6" key="1">
    <citation type="journal article" date="2020" name="BMC Genomics">
        <title>Intraspecific diversification of the crop wild relative Brassica cretica Lam. using demographic model selection.</title>
        <authorList>
            <person name="Kioukis A."/>
            <person name="Michalopoulou V.A."/>
            <person name="Briers L."/>
            <person name="Pirintsos S."/>
            <person name="Studholme D.J."/>
            <person name="Pavlidis P."/>
            <person name="Sarris P.F."/>
        </authorList>
    </citation>
    <scope>NUCLEOTIDE SEQUENCE [LARGE SCALE GENOMIC DNA]</scope>
    <source>
        <strain evidence="6">cv. PFS-1207/04</strain>
    </source>
</reference>
<evidence type="ECO:0000313" key="6">
    <source>
        <dbReference type="Proteomes" id="UP000266723"/>
    </source>
</evidence>
<proteinExistence type="predicted"/>
<dbReference type="InterPro" id="IPR036638">
    <property type="entry name" value="HLH_DNA-bd_sf"/>
</dbReference>
<protein>
    <recommendedName>
        <fullName evidence="7">BHLH domain-containing protein</fullName>
    </recommendedName>
</protein>
<keyword evidence="4" id="KW-0539">Nucleus</keyword>
<gene>
    <name evidence="5" type="ORF">DY000_02044908</name>
</gene>
<comment type="caution">
    <text evidence="5">The sequence shown here is derived from an EMBL/GenBank/DDBJ whole genome shotgun (WGS) entry which is preliminary data.</text>
</comment>
<evidence type="ECO:0008006" key="7">
    <source>
        <dbReference type="Google" id="ProtNLM"/>
    </source>
</evidence>